<accession>F4QLS8</accession>
<dbReference type="EMBL" id="GL883077">
    <property type="protein sequence ID" value="EGF92347.1"/>
    <property type="molecule type" value="Genomic_DNA"/>
</dbReference>
<evidence type="ECO:0000313" key="3">
    <source>
        <dbReference type="Proteomes" id="UP000006512"/>
    </source>
</evidence>
<keyword evidence="3" id="KW-1185">Reference proteome</keyword>
<sequence>MAFAGFIAILAALLWLGFIYVVMRARVSGNGLREEARAIVFDAFFGFLTSRLGGQIARSLTAQKA</sequence>
<reference evidence="3" key="1">
    <citation type="submission" date="2011-03" db="EMBL/GenBank/DDBJ databases">
        <title>Draft genome sequence of Brevundimonas diminuta.</title>
        <authorList>
            <person name="Brown P.J.B."/>
            <person name="Buechlein A."/>
            <person name="Hemmerich C."/>
            <person name="Brun Y.V."/>
        </authorList>
    </citation>
    <scope>NUCLEOTIDE SEQUENCE [LARGE SCALE GENOMIC DNA]</scope>
    <source>
        <strain evidence="3">C19</strain>
    </source>
</reference>
<keyword evidence="1" id="KW-1133">Transmembrane helix</keyword>
<protein>
    <submittedName>
        <fullName evidence="2">Uncharacterized protein</fullName>
    </submittedName>
</protein>
<dbReference type="RefSeq" id="WP_006271522.1">
    <property type="nucleotide sequence ID" value="NZ_GL883077.1"/>
</dbReference>
<evidence type="ECO:0000256" key="1">
    <source>
        <dbReference type="SAM" id="Phobius"/>
    </source>
</evidence>
<dbReference type="STRING" id="715226.ABI_07830"/>
<keyword evidence="1" id="KW-0472">Membrane</keyword>
<name>F4QLS8_9CAUL</name>
<proteinExistence type="predicted"/>
<dbReference type="AlphaFoldDB" id="F4QLS8"/>
<gene>
    <name evidence="2" type="ORF">ABI_07830</name>
</gene>
<keyword evidence="1" id="KW-0812">Transmembrane</keyword>
<dbReference type="Proteomes" id="UP000006512">
    <property type="component" value="Unassembled WGS sequence"/>
</dbReference>
<dbReference type="HOGENOM" id="CLU_2840221_0_0_5"/>
<dbReference type="OrthoDB" id="9948726at2"/>
<feature type="transmembrane region" description="Helical" evidence="1">
    <location>
        <begin position="6"/>
        <end position="23"/>
    </location>
</feature>
<organism evidence="2 3">
    <name type="scientific">Asticcacaulis biprosthecium C19</name>
    <dbReference type="NCBI Taxonomy" id="715226"/>
    <lineage>
        <taxon>Bacteria</taxon>
        <taxon>Pseudomonadati</taxon>
        <taxon>Pseudomonadota</taxon>
        <taxon>Alphaproteobacteria</taxon>
        <taxon>Caulobacterales</taxon>
        <taxon>Caulobacteraceae</taxon>
        <taxon>Asticcacaulis</taxon>
    </lineage>
</organism>
<evidence type="ECO:0000313" key="2">
    <source>
        <dbReference type="EMBL" id="EGF92347.1"/>
    </source>
</evidence>